<reference evidence="2" key="1">
    <citation type="submission" date="2023-10" db="EMBL/GenBank/DDBJ databases">
        <title>Development of a sustainable strategy for remediation of hydrocarbon-contaminated territories based on the waste exchange concept.</title>
        <authorList>
            <person name="Krivoruchko A."/>
        </authorList>
    </citation>
    <scope>NUCLEOTIDE SEQUENCE</scope>
    <source>
        <strain evidence="2">IEGM 68</strain>
    </source>
</reference>
<dbReference type="RefSeq" id="WP_317769548.1">
    <property type="nucleotide sequence ID" value="NZ_JAWLUP010000396.1"/>
</dbReference>
<dbReference type="EMBL" id="JAWLUP010000396">
    <property type="protein sequence ID" value="MDV7269210.1"/>
    <property type="molecule type" value="Genomic_DNA"/>
</dbReference>
<gene>
    <name evidence="2" type="ORF">R4315_32345</name>
</gene>
<proteinExistence type="predicted"/>
<evidence type="ECO:0000313" key="2">
    <source>
        <dbReference type="EMBL" id="MDV7269210.1"/>
    </source>
</evidence>
<dbReference type="AlphaFoldDB" id="A0AAE5A9N0"/>
<accession>A0AAE5A9N0</accession>
<dbReference type="NCBIfam" id="TIGR03491">
    <property type="entry name" value="TM0106 family RecB-like putative nuclease"/>
    <property type="match status" value="1"/>
</dbReference>
<dbReference type="InterPro" id="IPR019993">
    <property type="entry name" value="RecB_nuclease_TM0106_put"/>
</dbReference>
<dbReference type="InterPro" id="IPR038720">
    <property type="entry name" value="YprB_RNase_H-like_dom"/>
</dbReference>
<protein>
    <submittedName>
        <fullName evidence="2">TM0106 family RecB-like putative nuclease</fullName>
    </submittedName>
</protein>
<dbReference type="Pfam" id="PF13482">
    <property type="entry name" value="RNase_H_2"/>
    <property type="match status" value="1"/>
</dbReference>
<organism evidence="2 3">
    <name type="scientific">Rhodococcus oxybenzonivorans</name>
    <dbReference type="NCBI Taxonomy" id="1990687"/>
    <lineage>
        <taxon>Bacteria</taxon>
        <taxon>Bacillati</taxon>
        <taxon>Actinomycetota</taxon>
        <taxon>Actinomycetes</taxon>
        <taxon>Mycobacteriales</taxon>
        <taxon>Nocardiaceae</taxon>
        <taxon>Rhodococcus</taxon>
    </lineage>
</organism>
<evidence type="ECO:0000259" key="1">
    <source>
        <dbReference type="Pfam" id="PF13482"/>
    </source>
</evidence>
<name>A0AAE5A9N0_9NOCA</name>
<sequence length="102" mass="11542">EFIDSPQWVDIYQAVSDQFICPGGKGLKKIAPVAGFRWRDADAGGEASMSWYREAVGYDGEPDLTQRERLLQYNEDDVIATKVLREWMSDRAESEIPLASDL</sequence>
<feature type="domain" description="YprB ribonuclease H-like" evidence="1">
    <location>
        <begin position="7"/>
        <end position="88"/>
    </location>
</feature>
<comment type="caution">
    <text evidence="2">The sequence shown here is derived from an EMBL/GenBank/DDBJ whole genome shotgun (WGS) entry which is preliminary data.</text>
</comment>
<feature type="non-terminal residue" evidence="2">
    <location>
        <position position="1"/>
    </location>
</feature>
<evidence type="ECO:0000313" key="3">
    <source>
        <dbReference type="Proteomes" id="UP001185863"/>
    </source>
</evidence>
<dbReference type="Proteomes" id="UP001185863">
    <property type="component" value="Unassembled WGS sequence"/>
</dbReference>